<evidence type="ECO:0000313" key="3">
    <source>
        <dbReference type="EMBL" id="MFD2044602.1"/>
    </source>
</evidence>
<dbReference type="EMBL" id="JBHUHQ010000015">
    <property type="protein sequence ID" value="MFD2044602.1"/>
    <property type="molecule type" value="Genomic_DNA"/>
</dbReference>
<evidence type="ECO:0000256" key="1">
    <source>
        <dbReference type="ARBA" id="ARBA00023002"/>
    </source>
</evidence>
<evidence type="ECO:0000259" key="2">
    <source>
        <dbReference type="PROSITE" id="PS51085"/>
    </source>
</evidence>
<dbReference type="Proteomes" id="UP001597383">
    <property type="component" value="Unassembled WGS sequence"/>
</dbReference>
<dbReference type="InterPro" id="IPR001041">
    <property type="entry name" value="2Fe-2S_ferredoxin-type"/>
</dbReference>
<dbReference type="Pfam" id="PF13510">
    <property type="entry name" value="Fer2_4"/>
    <property type="match status" value="1"/>
</dbReference>
<dbReference type="RefSeq" id="WP_377556168.1">
    <property type="nucleotide sequence ID" value="NZ_JBHUHQ010000015.1"/>
</dbReference>
<accession>A0ABW4VZ49</accession>
<dbReference type="InterPro" id="IPR042204">
    <property type="entry name" value="2Fe-2S-bd_N"/>
</dbReference>
<protein>
    <submittedName>
        <fullName evidence="3">2Fe-2S iron-sulfur cluster-binding protein</fullName>
    </submittedName>
</protein>
<dbReference type="CDD" id="cd00207">
    <property type="entry name" value="fer2"/>
    <property type="match status" value="1"/>
</dbReference>
<comment type="caution">
    <text evidence="3">The sequence shown here is derived from an EMBL/GenBank/DDBJ whole genome shotgun (WGS) entry which is preliminary data.</text>
</comment>
<gene>
    <name evidence="3" type="ORF">ACFSJF_10015</name>
</gene>
<keyword evidence="1" id="KW-0560">Oxidoreductase</keyword>
<name>A0ABW4VZ49_9BACI</name>
<dbReference type="SUPFAM" id="SSF54292">
    <property type="entry name" value="2Fe-2S ferredoxin-like"/>
    <property type="match status" value="1"/>
</dbReference>
<organism evidence="3 4">
    <name type="scientific">Ornithinibacillus salinisoli</name>
    <dbReference type="NCBI Taxonomy" id="1848459"/>
    <lineage>
        <taxon>Bacteria</taxon>
        <taxon>Bacillati</taxon>
        <taxon>Bacillota</taxon>
        <taxon>Bacilli</taxon>
        <taxon>Bacillales</taxon>
        <taxon>Bacillaceae</taxon>
        <taxon>Ornithinibacillus</taxon>
    </lineage>
</organism>
<keyword evidence="4" id="KW-1185">Reference proteome</keyword>
<dbReference type="Gene3D" id="3.10.20.440">
    <property type="entry name" value="2Fe-2S iron-sulphur cluster binding domain, sarcosine oxidase, alpha subunit, N-terminal domain"/>
    <property type="match status" value="1"/>
</dbReference>
<reference evidence="4" key="1">
    <citation type="journal article" date="2019" name="Int. J. Syst. Evol. Microbiol.">
        <title>The Global Catalogue of Microorganisms (GCM) 10K type strain sequencing project: providing services to taxonomists for standard genome sequencing and annotation.</title>
        <authorList>
            <consortium name="The Broad Institute Genomics Platform"/>
            <consortium name="The Broad Institute Genome Sequencing Center for Infectious Disease"/>
            <person name="Wu L."/>
            <person name="Ma J."/>
        </authorList>
    </citation>
    <scope>NUCLEOTIDE SEQUENCE [LARGE SCALE GENOMIC DNA]</scope>
    <source>
        <strain evidence="4">R28</strain>
    </source>
</reference>
<sequence>MKVFMFEGKEIPFREGQTIAGALFQAGIYGISLSKKTKSQVGSFCMTGDCCSCYVNVQNEMVLACQTPPKEGMIVMRGELFGI</sequence>
<dbReference type="PROSITE" id="PS51085">
    <property type="entry name" value="2FE2S_FER_2"/>
    <property type="match status" value="1"/>
</dbReference>
<evidence type="ECO:0000313" key="4">
    <source>
        <dbReference type="Proteomes" id="UP001597383"/>
    </source>
</evidence>
<dbReference type="InterPro" id="IPR036010">
    <property type="entry name" value="2Fe-2S_ferredoxin-like_sf"/>
</dbReference>
<proteinExistence type="predicted"/>
<feature type="domain" description="2Fe-2S ferredoxin-type" evidence="2">
    <location>
        <begin position="1"/>
        <end position="81"/>
    </location>
</feature>